<dbReference type="Gene3D" id="1.20.120.330">
    <property type="entry name" value="Nucleotidyltransferases domain 2"/>
    <property type="match status" value="1"/>
</dbReference>
<organism evidence="2 3">
    <name type="scientific">Handelsmanbacteria sp. (strain RIFCSPLOWO2_12_FULL_64_10)</name>
    <dbReference type="NCBI Taxonomy" id="1817868"/>
    <lineage>
        <taxon>Bacteria</taxon>
        <taxon>Candidatus Handelsmaniibacteriota</taxon>
    </lineage>
</organism>
<evidence type="ECO:0000313" key="3">
    <source>
        <dbReference type="Proteomes" id="UP000178606"/>
    </source>
</evidence>
<sequence>MASRHEDWLKQGRRDLDHARRALEDGDCEWACFAAQQGAEKAVKAVYQKAGGVAWGHSVTVLLESLPESLQPEQGLLDDAKELDKHYIPPRYPNAHPEGAPYEYYTRGEAERAIASAGRVIGFCAGVLAGPDRDAGATSKGPEGPV</sequence>
<comment type="caution">
    <text evidence="2">The sequence shown here is derived from an EMBL/GenBank/DDBJ whole genome shotgun (WGS) entry which is preliminary data.</text>
</comment>
<accession>A0A1F6CBJ3</accession>
<evidence type="ECO:0000313" key="2">
    <source>
        <dbReference type="EMBL" id="OGG46584.1"/>
    </source>
</evidence>
<proteinExistence type="predicted"/>
<dbReference type="PROSITE" id="PS50910">
    <property type="entry name" value="HEPN"/>
    <property type="match status" value="1"/>
</dbReference>
<dbReference type="EMBL" id="MFKF01000299">
    <property type="protein sequence ID" value="OGG46584.1"/>
    <property type="molecule type" value="Genomic_DNA"/>
</dbReference>
<reference evidence="2 3" key="1">
    <citation type="journal article" date="2016" name="Nat. Commun.">
        <title>Thousands of microbial genomes shed light on interconnected biogeochemical processes in an aquifer system.</title>
        <authorList>
            <person name="Anantharaman K."/>
            <person name="Brown C.T."/>
            <person name="Hug L.A."/>
            <person name="Sharon I."/>
            <person name="Castelle C.J."/>
            <person name="Probst A.J."/>
            <person name="Thomas B.C."/>
            <person name="Singh A."/>
            <person name="Wilkins M.J."/>
            <person name="Karaoz U."/>
            <person name="Brodie E.L."/>
            <person name="Williams K.H."/>
            <person name="Hubbard S.S."/>
            <person name="Banfield J.F."/>
        </authorList>
    </citation>
    <scope>NUCLEOTIDE SEQUENCE [LARGE SCALE GENOMIC DNA]</scope>
    <source>
        <strain evidence="3">RIFCSPLOWO2_12_FULL_64_10</strain>
    </source>
</reference>
<dbReference type="InterPro" id="IPR007842">
    <property type="entry name" value="HEPN_dom"/>
</dbReference>
<dbReference type="GO" id="GO:0003677">
    <property type="term" value="F:DNA binding"/>
    <property type="evidence" value="ECO:0007669"/>
    <property type="project" value="UniProtKB-KW"/>
</dbReference>
<name>A0A1F6CBJ3_HANXR</name>
<protein>
    <submittedName>
        <fullName evidence="2">DNA-binding protein</fullName>
    </submittedName>
</protein>
<dbReference type="SUPFAM" id="SSF81593">
    <property type="entry name" value="Nucleotidyltransferase substrate binding subunit/domain"/>
    <property type="match status" value="1"/>
</dbReference>
<dbReference type="SMART" id="SM00748">
    <property type="entry name" value="HEPN"/>
    <property type="match status" value="1"/>
</dbReference>
<evidence type="ECO:0000259" key="1">
    <source>
        <dbReference type="PROSITE" id="PS50910"/>
    </source>
</evidence>
<keyword evidence="2" id="KW-0238">DNA-binding</keyword>
<feature type="domain" description="HEPN" evidence="1">
    <location>
        <begin position="9"/>
        <end position="120"/>
    </location>
</feature>
<dbReference type="Pfam" id="PF05168">
    <property type="entry name" value="HEPN"/>
    <property type="match status" value="1"/>
</dbReference>
<gene>
    <name evidence="2" type="ORF">A3F84_06565</name>
</gene>
<dbReference type="Proteomes" id="UP000178606">
    <property type="component" value="Unassembled WGS sequence"/>
</dbReference>
<dbReference type="AlphaFoldDB" id="A0A1F6CBJ3"/>